<dbReference type="Gene3D" id="3.40.50.1000">
    <property type="entry name" value="HAD superfamily/HAD-like"/>
    <property type="match status" value="1"/>
</dbReference>
<dbReference type="SFLD" id="SFLDG01129">
    <property type="entry name" value="C1.5:_HAD__Beta-PGM__Phosphata"/>
    <property type="match status" value="1"/>
</dbReference>
<dbReference type="PANTHER" id="PTHR47478">
    <property type="match status" value="1"/>
</dbReference>
<name>U2RTI8_9BACL</name>
<reference evidence="1 2" key="1">
    <citation type="submission" date="2013-08" db="EMBL/GenBank/DDBJ databases">
        <authorList>
            <person name="Weinstock G."/>
            <person name="Sodergren E."/>
            <person name="Wylie T."/>
            <person name="Fulton L."/>
            <person name="Fulton R."/>
            <person name="Fronick C."/>
            <person name="O'Laughlin M."/>
            <person name="Godfrey J."/>
            <person name="Miner T."/>
            <person name="Herter B."/>
            <person name="Appelbaum E."/>
            <person name="Cordes M."/>
            <person name="Lek S."/>
            <person name="Wollam A."/>
            <person name="Pepin K.H."/>
            <person name="Palsikar V.B."/>
            <person name="Mitreva M."/>
            <person name="Wilson R.K."/>
        </authorList>
    </citation>
    <scope>NUCLEOTIDE SEQUENCE [LARGE SCALE GENOMIC DNA]</scope>
    <source>
        <strain evidence="1 2">ATCC 700627</strain>
    </source>
</reference>
<dbReference type="PANTHER" id="PTHR47478:SF1">
    <property type="entry name" value="PYRIMIDINE 5'-NUCLEOTIDASE YJJG"/>
    <property type="match status" value="1"/>
</dbReference>
<protein>
    <submittedName>
        <fullName evidence="1">HAD hydrolase, family IA, variant 3</fullName>
    </submittedName>
</protein>
<dbReference type="NCBIfam" id="TIGR01549">
    <property type="entry name" value="HAD-SF-IA-v1"/>
    <property type="match status" value="1"/>
</dbReference>
<dbReference type="Gene3D" id="1.10.150.520">
    <property type="match status" value="1"/>
</dbReference>
<dbReference type="NCBIfam" id="TIGR01509">
    <property type="entry name" value="HAD-SF-IA-v3"/>
    <property type="match status" value="1"/>
</dbReference>
<accession>U2RTI8</accession>
<organism evidence="1 2">
    <name type="scientific">Gemella bergeri ATCC 700627</name>
    <dbReference type="NCBI Taxonomy" id="1321820"/>
    <lineage>
        <taxon>Bacteria</taxon>
        <taxon>Bacillati</taxon>
        <taxon>Bacillota</taxon>
        <taxon>Bacilli</taxon>
        <taxon>Bacillales</taxon>
        <taxon>Gemellaceae</taxon>
        <taxon>Gemella</taxon>
    </lineage>
</organism>
<dbReference type="Proteomes" id="UP000016637">
    <property type="component" value="Unassembled WGS sequence"/>
</dbReference>
<dbReference type="SFLD" id="SFLDS00003">
    <property type="entry name" value="Haloacid_Dehalogenase"/>
    <property type="match status" value="1"/>
</dbReference>
<evidence type="ECO:0000313" key="2">
    <source>
        <dbReference type="Proteomes" id="UP000016637"/>
    </source>
</evidence>
<dbReference type="InterPro" id="IPR036412">
    <property type="entry name" value="HAD-like_sf"/>
</dbReference>
<dbReference type="InterPro" id="IPR023214">
    <property type="entry name" value="HAD_sf"/>
</dbReference>
<dbReference type="PATRIC" id="fig|1321820.3.peg.1214"/>
<dbReference type="PRINTS" id="PR00413">
    <property type="entry name" value="HADHALOGNASE"/>
</dbReference>
<evidence type="ECO:0000313" key="1">
    <source>
        <dbReference type="EMBL" id="ERK56873.1"/>
    </source>
</evidence>
<dbReference type="AlphaFoldDB" id="U2RTI8"/>
<dbReference type="EMBL" id="AWVP01000079">
    <property type="protein sequence ID" value="ERK56873.1"/>
    <property type="molecule type" value="Genomic_DNA"/>
</dbReference>
<dbReference type="InterPro" id="IPR006439">
    <property type="entry name" value="HAD-SF_hydro_IA"/>
</dbReference>
<dbReference type="HOGENOM" id="CLU_045011_8_3_9"/>
<dbReference type="SUPFAM" id="SSF56784">
    <property type="entry name" value="HAD-like"/>
    <property type="match status" value="1"/>
</dbReference>
<keyword evidence="1" id="KW-0378">Hydrolase</keyword>
<keyword evidence="2" id="KW-1185">Reference proteome</keyword>
<comment type="caution">
    <text evidence="1">The sequence shown here is derived from an EMBL/GenBank/DDBJ whole genome shotgun (WGS) entry which is preliminary data.</text>
</comment>
<dbReference type="Pfam" id="PF00702">
    <property type="entry name" value="Hydrolase"/>
    <property type="match status" value="1"/>
</dbReference>
<sequence>MEEVVFGDIKNIIFDLDNTLYHFSSIWKESNERTFNYFGYNNFINYADFFLKYKEVNNELVKKIRRGELRFKKLRFERLVTTFEKFEIFLTDDDCKVYYEKQFEFINDLIIPDIELIDKIKDLKKQYNLVILTNGKALEQRQKIKKLGLENLFKLYISEETHISKPKPEAFINILEENNFLPEETLMIGDSIFYDIKPAKKLGCRTCLINRRWHFDDDGKNLNYDGYKVDDVKIVLDNLLKKV</sequence>
<proteinExistence type="predicted"/>
<gene>
    <name evidence="1" type="ORF">HMPREF1983_01252</name>
</gene>
<dbReference type="eggNOG" id="COG1011">
    <property type="taxonomic scope" value="Bacteria"/>
</dbReference>
<dbReference type="GO" id="GO:0016787">
    <property type="term" value="F:hydrolase activity"/>
    <property type="evidence" value="ECO:0007669"/>
    <property type="project" value="UniProtKB-KW"/>
</dbReference>
<dbReference type="InterPro" id="IPR052550">
    <property type="entry name" value="Pyrimidine_5'-ntase_YjjG"/>
</dbReference>